<evidence type="ECO:0000313" key="2">
    <source>
        <dbReference type="EMBL" id="MCS0600697.1"/>
    </source>
</evidence>
<reference evidence="2 3" key="1">
    <citation type="submission" date="2022-08" db="EMBL/GenBank/DDBJ databases">
        <authorList>
            <person name="Somphong A."/>
            <person name="Phongsopitanun W."/>
        </authorList>
    </citation>
    <scope>NUCLEOTIDE SEQUENCE [LARGE SCALE GENOMIC DNA]</scope>
    <source>
        <strain evidence="2 3">LP11</strain>
    </source>
</reference>
<gene>
    <name evidence="2" type="ORF">NX794_05545</name>
</gene>
<dbReference type="EMBL" id="JANUGP010000003">
    <property type="protein sequence ID" value="MCS0600697.1"/>
    <property type="molecule type" value="Genomic_DNA"/>
</dbReference>
<protein>
    <recommendedName>
        <fullName evidence="4">Integral membrane protein</fullName>
    </recommendedName>
</protein>
<evidence type="ECO:0008006" key="4">
    <source>
        <dbReference type="Google" id="ProtNLM"/>
    </source>
</evidence>
<sequence>MPDVRLPLSATGGVLAVAGVVLTIVRPWRRPVTRLVRAAPADARAVRAAVPGARAVGRGARVPLLQCAGAALGLGLPWAQVALGYLAAGTAVGTVPGPGGLAVDAAVVRTPVAFGAPRQRPRPP</sequence>
<dbReference type="Proteomes" id="UP001205612">
    <property type="component" value="Unassembled WGS sequence"/>
</dbReference>
<accession>A0ABT2AWR3</accession>
<keyword evidence="3" id="KW-1185">Reference proteome</keyword>
<proteinExistence type="predicted"/>
<dbReference type="RefSeq" id="WP_258777051.1">
    <property type="nucleotide sequence ID" value="NZ_JANUGP010000003.1"/>
</dbReference>
<evidence type="ECO:0000313" key="3">
    <source>
        <dbReference type="Proteomes" id="UP001205612"/>
    </source>
</evidence>
<name>A0ABT2AWR3_9ACTN</name>
<feature type="transmembrane region" description="Helical" evidence="1">
    <location>
        <begin position="6"/>
        <end position="25"/>
    </location>
</feature>
<keyword evidence="1" id="KW-0812">Transmembrane</keyword>
<organism evidence="2 3">
    <name type="scientific">Streptomyces pyxinicus</name>
    <dbReference type="NCBI Taxonomy" id="2970331"/>
    <lineage>
        <taxon>Bacteria</taxon>
        <taxon>Bacillati</taxon>
        <taxon>Actinomycetota</taxon>
        <taxon>Actinomycetes</taxon>
        <taxon>Kitasatosporales</taxon>
        <taxon>Streptomycetaceae</taxon>
        <taxon>Streptomyces</taxon>
    </lineage>
</organism>
<keyword evidence="1" id="KW-1133">Transmembrane helix</keyword>
<comment type="caution">
    <text evidence="2">The sequence shown here is derived from an EMBL/GenBank/DDBJ whole genome shotgun (WGS) entry which is preliminary data.</text>
</comment>
<keyword evidence="1" id="KW-0472">Membrane</keyword>
<evidence type="ECO:0000256" key="1">
    <source>
        <dbReference type="SAM" id="Phobius"/>
    </source>
</evidence>